<reference evidence="2 3" key="1">
    <citation type="submission" date="2018-08" db="EMBL/GenBank/DDBJ databases">
        <title>Sequencing the genomes of 1000 actinobacteria strains.</title>
        <authorList>
            <person name="Klenk H.-P."/>
        </authorList>
    </citation>
    <scope>NUCLEOTIDE SEQUENCE [LARGE SCALE GENOMIC DNA]</scope>
    <source>
        <strain evidence="2 3">DSM 44099</strain>
    </source>
</reference>
<keyword evidence="1" id="KW-0732">Signal</keyword>
<comment type="caution">
    <text evidence="2">The sequence shown here is derived from an EMBL/GenBank/DDBJ whole genome shotgun (WGS) entry which is preliminary data.</text>
</comment>
<dbReference type="EMBL" id="QUMQ01000001">
    <property type="protein sequence ID" value="REG00879.1"/>
    <property type="molecule type" value="Genomic_DNA"/>
</dbReference>
<evidence type="ECO:0000313" key="2">
    <source>
        <dbReference type="EMBL" id="REG00879.1"/>
    </source>
</evidence>
<keyword evidence="3" id="KW-1185">Reference proteome</keyword>
<feature type="chain" id="PRO_5039013209" evidence="1">
    <location>
        <begin position="22"/>
        <end position="467"/>
    </location>
</feature>
<dbReference type="Proteomes" id="UP000256913">
    <property type="component" value="Unassembled WGS sequence"/>
</dbReference>
<accession>A0A3D9ZU13</accession>
<dbReference type="RefSeq" id="WP_116072726.1">
    <property type="nucleotide sequence ID" value="NZ_BONB01000010.1"/>
</dbReference>
<sequence length="467" mass="50078">MRLHLSTTRKALVAAATVALAAAGLATLQPVPTTASSHREAPLIAGQPRLDNTDLYAFVSPDAPNTVTMIANWTPFEEPNGGPNFYPFEVNAAHDINIDNNGDARPDITYRWTFSSSYRNPNTFLYNTGVVTSLTDPDLNFNQTYKLERITSYGSQTLVKNARVAPSFTGKASMPNYGALAAQAVTPITGGRKTFAGNADDSFFLDLRVFDLLYGGNFSEVGQDTLAGYNVNTIAFQVPKSDLALRGDAGRNPVVGVWTTTSRSGAEVTESGDHGGLKQVSRLGNPLVNEVVIPVGRKNEFNATKPQDDAKFAKFVTNPEVPRLVQAIYGIPAPPTPRNDLVEVFLTGVCKACGPVQADLNSQLLNKDVKQSQFKPSEMLRLNMSIPPSANPNRLGVVGGDLAGFPNGRRLADDVLDITLQAAEGILLPNPPPAVVGLGDQVNTNNVPFRTAFPYIALPNQVAVNQN</sequence>
<dbReference type="Pfam" id="PF14224">
    <property type="entry name" value="DUF4331"/>
    <property type="match status" value="1"/>
</dbReference>
<dbReference type="InterPro" id="IPR025566">
    <property type="entry name" value="DUF4331"/>
</dbReference>
<organism evidence="2 3">
    <name type="scientific">Asanoa ferruginea</name>
    <dbReference type="NCBI Taxonomy" id="53367"/>
    <lineage>
        <taxon>Bacteria</taxon>
        <taxon>Bacillati</taxon>
        <taxon>Actinomycetota</taxon>
        <taxon>Actinomycetes</taxon>
        <taxon>Micromonosporales</taxon>
        <taxon>Micromonosporaceae</taxon>
        <taxon>Asanoa</taxon>
    </lineage>
</organism>
<gene>
    <name evidence="2" type="ORF">DFJ67_6936</name>
</gene>
<feature type="signal peptide" evidence="1">
    <location>
        <begin position="1"/>
        <end position="21"/>
    </location>
</feature>
<proteinExistence type="predicted"/>
<protein>
    <submittedName>
        <fullName evidence="2">Uncharacterized protein DUF4331</fullName>
    </submittedName>
</protein>
<dbReference type="AlphaFoldDB" id="A0A3D9ZU13"/>
<evidence type="ECO:0000313" key="3">
    <source>
        <dbReference type="Proteomes" id="UP000256913"/>
    </source>
</evidence>
<dbReference type="OrthoDB" id="9791748at2"/>
<evidence type="ECO:0000256" key="1">
    <source>
        <dbReference type="SAM" id="SignalP"/>
    </source>
</evidence>
<name>A0A3D9ZU13_9ACTN</name>